<dbReference type="SUPFAM" id="SSF53187">
    <property type="entry name" value="Zn-dependent exopeptidases"/>
    <property type="match status" value="1"/>
</dbReference>
<gene>
    <name evidence="6" type="ORF">GCM10010978_26160</name>
</gene>
<dbReference type="Pfam" id="PF24827">
    <property type="entry name" value="AstE_AspA_cat"/>
    <property type="match status" value="1"/>
</dbReference>
<comment type="cofactor">
    <cofactor evidence="1">
        <name>Zn(2+)</name>
        <dbReference type="ChEBI" id="CHEBI:29105"/>
    </cofactor>
</comment>
<evidence type="ECO:0000256" key="3">
    <source>
        <dbReference type="ARBA" id="ARBA00022801"/>
    </source>
</evidence>
<dbReference type="EMBL" id="BMEV01000058">
    <property type="protein sequence ID" value="GFZ84624.1"/>
    <property type="molecule type" value="Genomic_DNA"/>
</dbReference>
<evidence type="ECO:0000256" key="2">
    <source>
        <dbReference type="ARBA" id="ARBA00022723"/>
    </source>
</evidence>
<dbReference type="PIRSF" id="PIRSF039012">
    <property type="entry name" value="ASP"/>
    <property type="match status" value="1"/>
</dbReference>
<evidence type="ECO:0000256" key="1">
    <source>
        <dbReference type="ARBA" id="ARBA00001947"/>
    </source>
</evidence>
<dbReference type="Proteomes" id="UP000602050">
    <property type="component" value="Unassembled WGS sequence"/>
</dbReference>
<keyword evidence="3" id="KW-0378">Hydrolase</keyword>
<evidence type="ECO:0000313" key="7">
    <source>
        <dbReference type="Proteomes" id="UP000602050"/>
    </source>
</evidence>
<reference evidence="6" key="2">
    <citation type="submission" date="2020-09" db="EMBL/GenBank/DDBJ databases">
        <authorList>
            <person name="Sun Q."/>
            <person name="Zhou Y."/>
        </authorList>
    </citation>
    <scope>NUCLEOTIDE SEQUENCE</scope>
    <source>
        <strain evidence="6">CGMCC 1.12360</strain>
    </source>
</reference>
<proteinExistence type="predicted"/>
<organism evidence="6 7">
    <name type="scientific">Compostibacillus humi</name>
    <dbReference type="NCBI Taxonomy" id="1245525"/>
    <lineage>
        <taxon>Bacteria</taxon>
        <taxon>Bacillati</taxon>
        <taxon>Bacillota</taxon>
        <taxon>Bacilli</taxon>
        <taxon>Bacillales</taxon>
        <taxon>Bacillaceae</taxon>
        <taxon>Compostibacillus</taxon>
    </lineage>
</organism>
<dbReference type="GO" id="GO:0016788">
    <property type="term" value="F:hydrolase activity, acting on ester bonds"/>
    <property type="evidence" value="ECO:0007669"/>
    <property type="project" value="InterPro"/>
</dbReference>
<dbReference type="GO" id="GO:0004181">
    <property type="term" value="F:metallocarboxypeptidase activity"/>
    <property type="evidence" value="ECO:0007669"/>
    <property type="project" value="InterPro"/>
</dbReference>
<evidence type="ECO:0000256" key="4">
    <source>
        <dbReference type="ARBA" id="ARBA00022833"/>
    </source>
</evidence>
<reference evidence="6" key="1">
    <citation type="journal article" date="2014" name="Int. J. Syst. Evol. Microbiol.">
        <title>Complete genome sequence of Corynebacterium casei LMG S-19264T (=DSM 44701T), isolated from a smear-ripened cheese.</title>
        <authorList>
            <consortium name="US DOE Joint Genome Institute (JGI-PGF)"/>
            <person name="Walter F."/>
            <person name="Albersmeier A."/>
            <person name="Kalinowski J."/>
            <person name="Ruckert C."/>
        </authorList>
    </citation>
    <scope>NUCLEOTIDE SEQUENCE</scope>
    <source>
        <strain evidence="6">CGMCC 1.12360</strain>
    </source>
</reference>
<dbReference type="PANTHER" id="PTHR37326">
    <property type="entry name" value="BLL3975 PROTEIN"/>
    <property type="match status" value="1"/>
</dbReference>
<comment type="caution">
    <text evidence="6">The sequence shown here is derived from an EMBL/GenBank/DDBJ whole genome shotgun (WGS) entry which is preliminary data.</text>
</comment>
<dbReference type="GO" id="GO:0008270">
    <property type="term" value="F:zinc ion binding"/>
    <property type="evidence" value="ECO:0007669"/>
    <property type="project" value="InterPro"/>
</dbReference>
<evidence type="ECO:0000259" key="5">
    <source>
        <dbReference type="Pfam" id="PF24827"/>
    </source>
</evidence>
<dbReference type="InterPro" id="IPR055438">
    <property type="entry name" value="AstE_AspA_cat"/>
</dbReference>
<dbReference type="InterPro" id="IPR053138">
    <property type="entry name" value="N-alpha-Ac-DABA_deacetylase"/>
</dbReference>
<evidence type="ECO:0000313" key="6">
    <source>
        <dbReference type="EMBL" id="GFZ84624.1"/>
    </source>
</evidence>
<dbReference type="PANTHER" id="PTHR37326:SF1">
    <property type="entry name" value="BLL3975 PROTEIN"/>
    <property type="match status" value="1"/>
</dbReference>
<dbReference type="GO" id="GO:0016811">
    <property type="term" value="F:hydrolase activity, acting on carbon-nitrogen (but not peptide) bonds, in linear amides"/>
    <property type="evidence" value="ECO:0007669"/>
    <property type="project" value="InterPro"/>
</dbReference>
<dbReference type="Gene3D" id="3.40.630.10">
    <property type="entry name" value="Zn peptidases"/>
    <property type="match status" value="1"/>
</dbReference>
<name>A0A8J2TQ46_9BACI</name>
<dbReference type="InterPro" id="IPR043795">
    <property type="entry name" value="N-alpha-Ac-DABA-like"/>
</dbReference>
<dbReference type="RefSeq" id="WP_188392863.1">
    <property type="nucleotide sequence ID" value="NZ_BMEV01000058.1"/>
</dbReference>
<feature type="domain" description="Succinylglutamate desuccinylase/Aspartoacylase catalytic" evidence="5">
    <location>
        <begin position="43"/>
        <end position="213"/>
    </location>
</feature>
<keyword evidence="2" id="KW-0479">Metal-binding</keyword>
<sequence>MRKIGTASLIPGEKTTGYLTVGSETDGTPIKLSLLTASGKEEGPTVWLIGCVHGDEYGGAASIIQFIKELDVQELKGTIVGLPVANPPSFKAWSRISPLDGVNLNRVFPGDPKGTFSLRLAHTLLETVSETADYVIDLHSGGIALHVPFFVIYKDGDSDAVNKSRWLAERMGTEIIWQAAGNDATQGTGTDYYTMHGIPSVTVEVGGGTVTKEHEKLFKASIHHALQALEMVPGQAPLQDSYTVYKKAEFMFAGEGGLFVPACEVGTILAKGDLIGSIMNLYGEVTEEIRSPFDHGFLAATGNLYWPTEPGRLIAEVYTS</sequence>
<dbReference type="AlphaFoldDB" id="A0A8J2TQ46"/>
<protein>
    <submittedName>
        <fullName evidence="6">Deacylase</fullName>
    </submittedName>
</protein>
<dbReference type="PRINTS" id="PR00765">
    <property type="entry name" value="CRBOXYPTASEA"/>
</dbReference>
<keyword evidence="7" id="KW-1185">Reference proteome</keyword>
<dbReference type="CDD" id="cd06230">
    <property type="entry name" value="M14_ASTE_ASPA_like"/>
    <property type="match status" value="1"/>
</dbReference>
<dbReference type="InterPro" id="IPR000834">
    <property type="entry name" value="Peptidase_M14"/>
</dbReference>
<keyword evidence="4" id="KW-0862">Zinc</keyword>
<accession>A0A8J2TQ46</accession>
<dbReference type="GO" id="GO:0006508">
    <property type="term" value="P:proteolysis"/>
    <property type="evidence" value="ECO:0007669"/>
    <property type="project" value="InterPro"/>
</dbReference>